<proteinExistence type="predicted"/>
<dbReference type="OrthoDB" id="3067792at2759"/>
<sequence>MLALVLRRPVIRFARLYSTCIANTPPLKQRMKHTSRRIQTLNRDLLTASDFVDLSHRREPTIKLHTGTACIIYLASKIHKTEPFPPNTRGFLYWHHDPSLPPTAGGIRFRLVPEPDPTLFSTGTDLLYPNAAPWTIHLVNLACSGAYASMKAQLIAERLVDTTSIESFEKTSPSPKYRWNSIFIHKLDQPFELDISRHLNVIRIISQTRSGKAYLTELLRDQRVSVQSFPYTGRILVRFEPSPFPEHARPAPRPPVIVLRVLKILTPIKVILPQYDMHVPVPVEGALLGKKPKGGFRNRVFSIDLERAPKGHRDLNILVEDAAAF</sequence>
<evidence type="ECO:0000313" key="2">
    <source>
        <dbReference type="Proteomes" id="UP000565441"/>
    </source>
</evidence>
<dbReference type="AlphaFoldDB" id="A0A8H5H752"/>
<name>A0A8H5H752_9AGAR</name>
<dbReference type="Proteomes" id="UP000565441">
    <property type="component" value="Unassembled WGS sequence"/>
</dbReference>
<organism evidence="1 2">
    <name type="scientific">Tricholomella constricta</name>
    <dbReference type="NCBI Taxonomy" id="117010"/>
    <lineage>
        <taxon>Eukaryota</taxon>
        <taxon>Fungi</taxon>
        <taxon>Dikarya</taxon>
        <taxon>Basidiomycota</taxon>
        <taxon>Agaricomycotina</taxon>
        <taxon>Agaricomycetes</taxon>
        <taxon>Agaricomycetidae</taxon>
        <taxon>Agaricales</taxon>
        <taxon>Tricholomatineae</taxon>
        <taxon>Lyophyllaceae</taxon>
        <taxon>Tricholomella</taxon>
    </lineage>
</organism>
<keyword evidence="2" id="KW-1185">Reference proteome</keyword>
<dbReference type="EMBL" id="JAACJP010000022">
    <property type="protein sequence ID" value="KAF5377845.1"/>
    <property type="molecule type" value="Genomic_DNA"/>
</dbReference>
<evidence type="ECO:0000313" key="1">
    <source>
        <dbReference type="EMBL" id="KAF5377845.1"/>
    </source>
</evidence>
<comment type="caution">
    <text evidence="1">The sequence shown here is derived from an EMBL/GenBank/DDBJ whole genome shotgun (WGS) entry which is preliminary data.</text>
</comment>
<accession>A0A8H5H752</accession>
<reference evidence="1 2" key="1">
    <citation type="journal article" date="2020" name="ISME J.">
        <title>Uncovering the hidden diversity of litter-decomposition mechanisms in mushroom-forming fungi.</title>
        <authorList>
            <person name="Floudas D."/>
            <person name="Bentzer J."/>
            <person name="Ahren D."/>
            <person name="Johansson T."/>
            <person name="Persson P."/>
            <person name="Tunlid A."/>
        </authorList>
    </citation>
    <scope>NUCLEOTIDE SEQUENCE [LARGE SCALE GENOMIC DNA]</scope>
    <source>
        <strain evidence="1 2">CBS 661.87</strain>
    </source>
</reference>
<protein>
    <submittedName>
        <fullName evidence="1">Uncharacterized protein</fullName>
    </submittedName>
</protein>
<gene>
    <name evidence="1" type="ORF">D9615_006728</name>
</gene>